<evidence type="ECO:0000313" key="2">
    <source>
        <dbReference type="Proteomes" id="UP001596512"/>
    </source>
</evidence>
<gene>
    <name evidence="1" type="ORF">ACFQV2_08565</name>
</gene>
<name>A0ABW2TIU8_9PSEU</name>
<evidence type="ECO:0008006" key="3">
    <source>
        <dbReference type="Google" id="ProtNLM"/>
    </source>
</evidence>
<dbReference type="InterPro" id="IPR029069">
    <property type="entry name" value="HotDog_dom_sf"/>
</dbReference>
<sequence length="68" mass="7892">MGPRGRPPLRVATAYLVFVAVDADGNPRPIPPLLPETDEDHRRLREAEIRRKHRLTRRDEILASRKQD</sequence>
<keyword evidence="2" id="KW-1185">Reference proteome</keyword>
<comment type="caution">
    <text evidence="1">The sequence shown here is derived from an EMBL/GenBank/DDBJ whole genome shotgun (WGS) entry which is preliminary data.</text>
</comment>
<dbReference type="Gene3D" id="3.10.129.10">
    <property type="entry name" value="Hotdog Thioesterase"/>
    <property type="match status" value="1"/>
</dbReference>
<evidence type="ECO:0000313" key="1">
    <source>
        <dbReference type="EMBL" id="MFC7613640.1"/>
    </source>
</evidence>
<proteinExistence type="predicted"/>
<dbReference type="Proteomes" id="UP001596512">
    <property type="component" value="Unassembled WGS sequence"/>
</dbReference>
<reference evidence="2" key="1">
    <citation type="journal article" date="2019" name="Int. J. Syst. Evol. Microbiol.">
        <title>The Global Catalogue of Microorganisms (GCM) 10K type strain sequencing project: providing services to taxonomists for standard genome sequencing and annotation.</title>
        <authorList>
            <consortium name="The Broad Institute Genomics Platform"/>
            <consortium name="The Broad Institute Genome Sequencing Center for Infectious Disease"/>
            <person name="Wu L."/>
            <person name="Ma J."/>
        </authorList>
    </citation>
    <scope>NUCLEOTIDE SEQUENCE [LARGE SCALE GENOMIC DNA]</scope>
    <source>
        <strain evidence="2">JCM 17695</strain>
    </source>
</reference>
<organism evidence="1 2">
    <name type="scientific">Actinokineospora soli</name>
    <dbReference type="NCBI Taxonomy" id="1048753"/>
    <lineage>
        <taxon>Bacteria</taxon>
        <taxon>Bacillati</taxon>
        <taxon>Actinomycetota</taxon>
        <taxon>Actinomycetes</taxon>
        <taxon>Pseudonocardiales</taxon>
        <taxon>Pseudonocardiaceae</taxon>
        <taxon>Actinokineospora</taxon>
    </lineage>
</organism>
<dbReference type="SUPFAM" id="SSF54637">
    <property type="entry name" value="Thioesterase/thiol ester dehydrase-isomerase"/>
    <property type="match status" value="1"/>
</dbReference>
<accession>A0ABW2TIU8</accession>
<protein>
    <recommendedName>
        <fullName evidence="3">Acyl-CoA hydrolase</fullName>
    </recommendedName>
</protein>
<dbReference type="EMBL" id="JBHTEY010000004">
    <property type="protein sequence ID" value="MFC7613640.1"/>
    <property type="molecule type" value="Genomic_DNA"/>
</dbReference>